<dbReference type="PANTHER" id="PTHR33408">
    <property type="entry name" value="TRANSPOSASE"/>
    <property type="match status" value="1"/>
</dbReference>
<accession>A0AAE3H542</accession>
<dbReference type="PANTHER" id="PTHR33408:SF2">
    <property type="entry name" value="TRANSPOSASE DDE DOMAIN-CONTAINING PROTEIN"/>
    <property type="match status" value="1"/>
</dbReference>
<dbReference type="AlphaFoldDB" id="A0AAE3H542"/>
<dbReference type="EMBL" id="RJUF01000090">
    <property type="protein sequence ID" value="MCP9764186.1"/>
    <property type="molecule type" value="Genomic_DNA"/>
</dbReference>
<keyword evidence="4" id="KW-1185">Reference proteome</keyword>
<proteinExistence type="predicted"/>
<evidence type="ECO:0000313" key="4">
    <source>
        <dbReference type="Proteomes" id="UP001204144"/>
    </source>
</evidence>
<comment type="caution">
    <text evidence="3">The sequence shown here is derived from an EMBL/GenBank/DDBJ whole genome shotgun (WGS) entry which is preliminary data.</text>
</comment>
<evidence type="ECO:0000313" key="3">
    <source>
        <dbReference type="EMBL" id="MCP9764186.1"/>
    </source>
</evidence>
<dbReference type="InterPro" id="IPR008490">
    <property type="entry name" value="Transposase_InsH_N"/>
</dbReference>
<dbReference type="Pfam" id="PF05598">
    <property type="entry name" value="DUF772"/>
    <property type="match status" value="1"/>
</dbReference>
<sequence>MPIQSKTDRNQVQFSSFEERINNDNPVRFIDAFVDKLEMTKLGFISQTFKTEGRPTFEHSLYLKLYLYGYLNGLRSSRKLERECVRNVEVFWLLCGQQPNYHSIADFRKDNPKALKNTFKLFVLFLKECELIGGRTVAIDGTKVRASNSKKNNYNQKKIDRHLAYIEEKTTEYLKQLEENDKQNTGLDVKHVQAKIERLAGAKIKYETLEKQLSTTDEPQVSTTDTDARALLVQGQVVEVSYNLQAAVDEQHKLVVATHTLNR</sequence>
<protein>
    <submittedName>
        <fullName evidence="3">Transposase</fullName>
    </submittedName>
</protein>
<reference evidence="3 4" key="1">
    <citation type="submission" date="2018-11" db="EMBL/GenBank/DDBJ databases">
        <title>Novel bacteria species description.</title>
        <authorList>
            <person name="Han J.-H."/>
        </authorList>
    </citation>
    <scope>NUCLEOTIDE SEQUENCE [LARGE SCALE GENOMIC DNA]</scope>
    <source>
        <strain evidence="3 4">KCTC23259</strain>
    </source>
</reference>
<feature type="non-terminal residue" evidence="3">
    <location>
        <position position="263"/>
    </location>
</feature>
<evidence type="ECO:0000313" key="2">
    <source>
        <dbReference type="EMBL" id="MCP9764146.1"/>
    </source>
</evidence>
<dbReference type="EMBL" id="RJUF01000074">
    <property type="protein sequence ID" value="MCP9764146.1"/>
    <property type="molecule type" value="Genomic_DNA"/>
</dbReference>
<name>A0AAE3H542_9BACT</name>
<dbReference type="Proteomes" id="UP001204144">
    <property type="component" value="Unassembled WGS sequence"/>
</dbReference>
<feature type="domain" description="Transposase InsH N-terminal" evidence="1">
    <location>
        <begin position="16"/>
        <end position="109"/>
    </location>
</feature>
<gene>
    <name evidence="2" type="ORF">EGI31_14430</name>
    <name evidence="3" type="ORF">EGI31_14635</name>
</gene>
<organism evidence="3 4">
    <name type="scientific">Lacihabitans soyangensis</name>
    <dbReference type="NCBI Taxonomy" id="869394"/>
    <lineage>
        <taxon>Bacteria</taxon>
        <taxon>Pseudomonadati</taxon>
        <taxon>Bacteroidota</taxon>
        <taxon>Cytophagia</taxon>
        <taxon>Cytophagales</taxon>
        <taxon>Leadbetterellaceae</taxon>
        <taxon>Lacihabitans</taxon>
    </lineage>
</organism>
<evidence type="ECO:0000259" key="1">
    <source>
        <dbReference type="Pfam" id="PF05598"/>
    </source>
</evidence>